<keyword evidence="4" id="KW-0143">Chaperone</keyword>
<evidence type="ECO:0000256" key="2">
    <source>
        <dbReference type="ARBA" id="ARBA00022475"/>
    </source>
</evidence>
<reference evidence="7" key="3">
    <citation type="submission" date="2018-04" db="EMBL/GenBank/DDBJ databases">
        <authorList>
            <person name="Sheh A."/>
            <person name="Shen Z."/>
            <person name="Mannion A.J."/>
            <person name="Fox J.G."/>
        </authorList>
    </citation>
    <scope>NUCLEOTIDE SEQUENCE</scope>
    <source>
        <strain evidence="7">MIT 97-6194</strain>
    </source>
</reference>
<keyword evidence="5" id="KW-0812">Transmembrane</keyword>
<dbReference type="Proteomes" id="UP000477070">
    <property type="component" value="Unassembled WGS sequence"/>
</dbReference>
<evidence type="ECO:0000313" key="9">
    <source>
        <dbReference type="Proteomes" id="UP000477070"/>
    </source>
</evidence>
<dbReference type="Gene3D" id="1.10.4030.10">
    <property type="entry name" value="Porin chaperone SurA, peptide-binding domain"/>
    <property type="match status" value="1"/>
</dbReference>
<reference evidence="7 8" key="1">
    <citation type="journal article" date="2014" name="Genome Announc.">
        <title>Draft genome sequences of eight enterohepatic helicobacter species isolated from both laboratory and wild rodents.</title>
        <authorList>
            <person name="Sheh A."/>
            <person name="Shen Z."/>
            <person name="Fox J.G."/>
        </authorList>
    </citation>
    <scope>NUCLEOTIDE SEQUENCE [LARGE SCALE GENOMIC DNA]</scope>
    <source>
        <strain evidence="7 8">MIT 97-6194</strain>
    </source>
</reference>
<gene>
    <name evidence="6" type="ORF">DCO61_05690</name>
    <name evidence="7" type="ORF">LS64_010075</name>
</gene>
<evidence type="ECO:0000256" key="5">
    <source>
        <dbReference type="SAM" id="Phobius"/>
    </source>
</evidence>
<dbReference type="Pfam" id="PF13624">
    <property type="entry name" value="SurA_N_3"/>
    <property type="match status" value="1"/>
</dbReference>
<protein>
    <recommendedName>
        <fullName evidence="10">PpiC domain-containing protein</fullName>
    </recommendedName>
</protein>
<keyword evidence="3 5" id="KW-0472">Membrane</keyword>
<evidence type="ECO:0000256" key="3">
    <source>
        <dbReference type="ARBA" id="ARBA00023136"/>
    </source>
</evidence>
<organism evidence="7 8">
    <name type="scientific">Helicobacter saguini</name>
    <dbReference type="NCBI Taxonomy" id="1548018"/>
    <lineage>
        <taxon>Bacteria</taxon>
        <taxon>Pseudomonadati</taxon>
        <taxon>Campylobacterota</taxon>
        <taxon>Epsilonproteobacteria</taxon>
        <taxon>Campylobacterales</taxon>
        <taxon>Helicobacteraceae</taxon>
        <taxon>Helicobacter</taxon>
    </lineage>
</organism>
<name>A0A347VTB4_9HELI</name>
<evidence type="ECO:0008006" key="10">
    <source>
        <dbReference type="Google" id="ProtNLM"/>
    </source>
</evidence>
<keyword evidence="8" id="KW-1185">Reference proteome</keyword>
<comment type="caution">
    <text evidence="7">The sequence shown here is derived from an EMBL/GenBank/DDBJ whole genome shotgun (WGS) entry which is preliminary data.</text>
</comment>
<keyword evidence="5" id="KW-1133">Transmembrane helix</keyword>
<evidence type="ECO:0000256" key="1">
    <source>
        <dbReference type="ARBA" id="ARBA00004236"/>
    </source>
</evidence>
<dbReference type="GO" id="GO:0005886">
    <property type="term" value="C:plasma membrane"/>
    <property type="evidence" value="ECO:0007669"/>
    <property type="project" value="UniProtKB-SubCell"/>
</dbReference>
<dbReference type="STRING" id="1548018.LS64_05385"/>
<dbReference type="SUPFAM" id="SSF109998">
    <property type="entry name" value="Triger factor/SurA peptide-binding domain-like"/>
    <property type="match status" value="1"/>
</dbReference>
<dbReference type="EMBL" id="QBIU01000001">
    <property type="protein sequence ID" value="MWV69512.1"/>
    <property type="molecule type" value="Genomic_DNA"/>
</dbReference>
<reference evidence="7 8" key="2">
    <citation type="journal article" date="2016" name="Infect. Immun.">
        <title>Helicobacter saguini, a Novel Helicobacter Isolated from Cotton-Top Tamarins with Ulcerative Colitis, Has Proinflammatory Properties and Induces Typhlocolitis and Dysplasia in Gnotobiotic IL-10-/- Mice.</title>
        <authorList>
            <person name="Shen Z."/>
            <person name="Mannion A."/>
            <person name="Whary M.T."/>
            <person name="Muthupalani S."/>
            <person name="Sheh A."/>
            <person name="Feng Y."/>
            <person name="Gong G."/>
            <person name="Vandamme P."/>
            <person name="Holcombe H.R."/>
            <person name="Paster B.J."/>
            <person name="Fox J.G."/>
        </authorList>
    </citation>
    <scope>NUCLEOTIDE SEQUENCE [LARGE SCALE GENOMIC DNA]</scope>
    <source>
        <strain evidence="7 8">MIT 97-6194</strain>
    </source>
</reference>
<dbReference type="InterPro" id="IPR027304">
    <property type="entry name" value="Trigger_fact/SurA_dom_sf"/>
</dbReference>
<reference evidence="6 9" key="4">
    <citation type="submission" date="2019-12" db="EMBL/GenBank/DDBJ databases">
        <title>Multi-Generational Helicobacter saguini Isolates.</title>
        <authorList>
            <person name="Mannion A."/>
            <person name="Shen Z."/>
            <person name="Fox J.G."/>
        </authorList>
    </citation>
    <scope>NUCLEOTIDE SEQUENCE [LARGE SCALE GENOMIC DNA]</scope>
    <source>
        <strain evidence="6">16-048</strain>
        <strain evidence="9">16-048 (F4)</strain>
    </source>
</reference>
<evidence type="ECO:0000313" key="8">
    <source>
        <dbReference type="Proteomes" id="UP000029714"/>
    </source>
</evidence>
<comment type="subcellular location">
    <subcellularLocation>
        <location evidence="1">Cell membrane</location>
    </subcellularLocation>
</comment>
<dbReference type="Proteomes" id="UP000029714">
    <property type="component" value="Unassembled WGS sequence"/>
</dbReference>
<feature type="transmembrane region" description="Helical" evidence="5">
    <location>
        <begin position="12"/>
        <end position="29"/>
    </location>
</feature>
<dbReference type="OrthoDB" id="9788030at2"/>
<proteinExistence type="predicted"/>
<dbReference type="PANTHER" id="PTHR47529">
    <property type="entry name" value="PEPTIDYL-PROLYL CIS-TRANS ISOMERASE D"/>
    <property type="match status" value="1"/>
</dbReference>
<sequence>MLEWMQRHKKWLVITVWISAFALVFGFYLPDVYSYFTGGGNNVAKVGKEYISVQEYDNEYNETYKRISEVYPNFDALNVDGGRVKEIESLAFERVVNRALLNALANEFDVVVTPNEVADELINGQYKQYFSNELNQFDAQIYKNALAQNGLNAERFEQNISENILLNKVQNFPNFPASTLEMNAFINAVKIKDNVALKVLDKDSALKNVTITLSENDVRNFWESNKAKYTRPASYKLAYIALNTDDIDIDENSLTRFYNDNAAQYGANALNTARDEIIEDYKKDYIKMASAYLQSMQKNIESKEKIYSNVLSNLNKDSINALKNAVDNNVQIALDSIPVGFVEIDDNDFLVYQNLLAKLPSSQKGFINPIYENGSRIWIIPYLLEKSPKAELSYDDAKDSAKQDLKNKKESEQFRAIVSNEMKEIKPNDFENVGQISLDSIRILGDSSNATYTQMANIGLDISQMRDLISKILKSTKTQDVVYVDDSKAVFFRINNQKMASFDEMINITNEQSDEIEQLKRLDMQNAMFEYAKSKYKIIDYRRQN</sequence>
<dbReference type="PANTHER" id="PTHR47529:SF1">
    <property type="entry name" value="PERIPLASMIC CHAPERONE PPID"/>
    <property type="match status" value="1"/>
</dbReference>
<dbReference type="EMBL" id="JRMP02000019">
    <property type="protein sequence ID" value="TLD92528.1"/>
    <property type="molecule type" value="Genomic_DNA"/>
</dbReference>
<evidence type="ECO:0000256" key="4">
    <source>
        <dbReference type="ARBA" id="ARBA00023186"/>
    </source>
</evidence>
<evidence type="ECO:0000313" key="7">
    <source>
        <dbReference type="EMBL" id="TLD92528.1"/>
    </source>
</evidence>
<dbReference type="AlphaFoldDB" id="A0A347VTB4"/>
<accession>A0A347VTB4</accession>
<dbReference type="RefSeq" id="WP_034571405.1">
    <property type="nucleotide sequence ID" value="NZ_JRMP02000019.1"/>
</dbReference>
<evidence type="ECO:0000313" key="6">
    <source>
        <dbReference type="EMBL" id="MWV69512.1"/>
    </source>
</evidence>
<dbReference type="InterPro" id="IPR052029">
    <property type="entry name" value="PpiD_chaperone"/>
</dbReference>
<keyword evidence="2" id="KW-1003">Cell membrane</keyword>